<name>A0A645C560_9ZZZZ</name>
<dbReference type="Pfam" id="PF08734">
    <property type="entry name" value="GYD"/>
    <property type="match status" value="1"/>
</dbReference>
<dbReference type="InterPro" id="IPR014845">
    <property type="entry name" value="GYD/TTHA1554"/>
</dbReference>
<proteinExistence type="predicted"/>
<comment type="caution">
    <text evidence="1">The sequence shown here is derived from an EMBL/GenBank/DDBJ whole genome shotgun (WGS) entry which is preliminary data.</text>
</comment>
<accession>A0A645C560</accession>
<reference evidence="1" key="1">
    <citation type="submission" date="2019-08" db="EMBL/GenBank/DDBJ databases">
        <authorList>
            <person name="Kucharzyk K."/>
            <person name="Murdoch R.W."/>
            <person name="Higgins S."/>
            <person name="Loffler F."/>
        </authorList>
    </citation>
    <scope>NUCLEOTIDE SEQUENCE</scope>
</reference>
<evidence type="ECO:0000313" key="1">
    <source>
        <dbReference type="EMBL" id="MPM72769.1"/>
    </source>
</evidence>
<gene>
    <name evidence="1" type="ORF">SDC9_119745</name>
</gene>
<dbReference type="AlphaFoldDB" id="A0A645C560"/>
<evidence type="ECO:0008006" key="2">
    <source>
        <dbReference type="Google" id="ProtNLM"/>
    </source>
</evidence>
<sequence>MPDYLLQLSFAPEAVATLVANPQNREEVARSLIEKVGGKLKGYWFALGDYDVVEIATLPDDESAVALSMAIMAGGAVKTFKTTPLISVNESIEAMKKASGLGYKPPSK</sequence>
<organism evidence="1">
    <name type="scientific">bioreactor metagenome</name>
    <dbReference type="NCBI Taxonomy" id="1076179"/>
    <lineage>
        <taxon>unclassified sequences</taxon>
        <taxon>metagenomes</taxon>
        <taxon>ecological metagenomes</taxon>
    </lineage>
</organism>
<dbReference type="EMBL" id="VSSQ01024942">
    <property type="protein sequence ID" value="MPM72769.1"/>
    <property type="molecule type" value="Genomic_DNA"/>
</dbReference>
<protein>
    <recommendedName>
        <fullName evidence="2">GYD domain-containing protein</fullName>
    </recommendedName>
</protein>